<reference evidence="1" key="1">
    <citation type="submission" date="2025-02" db="EMBL/GenBank/DDBJ databases">
        <authorList>
            <consortium name="NCBI Genome Project"/>
        </authorList>
    </citation>
    <scope>NUCLEOTIDE SEQUENCE</scope>
</reference>
<dbReference type="RefSeq" id="XP_059601947.1">
    <property type="nucleotide sequence ID" value="XM_059743614.1"/>
</dbReference>
<proteinExistence type="predicted"/>
<reference evidence="1" key="2">
    <citation type="submission" date="2025-08" db="UniProtKB">
        <authorList>
            <consortium name="RefSeq"/>
        </authorList>
    </citation>
    <scope>IDENTIFICATION</scope>
</reference>
<organism evidence="1">
    <name type="scientific">Aspergillus niger</name>
    <dbReference type="NCBI Taxonomy" id="5061"/>
    <lineage>
        <taxon>Eukaryota</taxon>
        <taxon>Fungi</taxon>
        <taxon>Dikarya</taxon>
        <taxon>Ascomycota</taxon>
        <taxon>Pezizomycotina</taxon>
        <taxon>Eurotiomycetes</taxon>
        <taxon>Eurotiomycetidae</taxon>
        <taxon>Eurotiales</taxon>
        <taxon>Aspergillaceae</taxon>
        <taxon>Aspergillus</taxon>
        <taxon>Aspergillus subgen. Circumdati</taxon>
    </lineage>
</organism>
<protein>
    <submittedName>
        <fullName evidence="1">Uncharacterized protein</fullName>
    </submittedName>
</protein>
<accession>A0AAJ8BQD4</accession>
<dbReference type="KEGG" id="ang:An12g08840"/>
<dbReference type="GeneID" id="84592695"/>
<name>A0AAJ8BQD4_ASPNG</name>
<sequence>MEPSHKLRSVHTIYEAHLSSTSLMKVSVPGACKRDLGEALAVEDRRYSEDAIMTTRDDEARLVPEFLMFQLTELLHDSFVMKLRKLLVLQYTIIIDLTPIIMAQIGPADRTQLMCLEVARLRGRTMIQVHHSEAVSKYRKRVVDEEWPATVMFMAQYGQGQGRWGPPFWVWFHDPVNCKAGGQLGRYREFYDSPSYPQAIAIGDCYIEKTECSTSRLFSCTLAQRIVRCRLLPSYERLAAGAHEPFKVLNKDLSFEFENLCFRCKLTAGMLSNSPISIDRATDFITQQRAACFRHFLVYRPSVIRASVTHRLKIDTFQGFISSLLKRHHEVLCQSPFPLFRTVTTLPSSDYTDDLASALNHRVGDGTLFYWCMRSCLHCASFNIIGNRISIIPDFFIPNIASCTSRRSDRRTPLLPVHYVSAVKKRLLFQVPDGNSDNKASVLSMPEPQDSIQLQGSRAVCNVSGVETDRKHEAWMMLWEGLGRRRGEREEAFYVRLRGSDADAGM</sequence>
<gene>
    <name evidence="1" type="ORF">An12g08840</name>
</gene>
<dbReference type="VEuPathDB" id="FungiDB:An12g08840"/>
<evidence type="ECO:0000313" key="1">
    <source>
        <dbReference type="RefSeq" id="XP_059601947.1"/>
    </source>
</evidence>
<dbReference type="AlphaFoldDB" id="A0AAJ8BQD4"/>